<dbReference type="GO" id="GO:0005737">
    <property type="term" value="C:cytoplasm"/>
    <property type="evidence" value="ECO:0007669"/>
    <property type="project" value="TreeGrafter"/>
</dbReference>
<dbReference type="EMBL" id="UOEY01000037">
    <property type="protein sequence ID" value="VAW37314.1"/>
    <property type="molecule type" value="Genomic_DNA"/>
</dbReference>
<feature type="non-terminal residue" evidence="1">
    <location>
        <position position="1"/>
    </location>
</feature>
<dbReference type="InterPro" id="IPR016496">
    <property type="entry name" value="GTPase_HflX"/>
</dbReference>
<dbReference type="AlphaFoldDB" id="A0A3B0W134"/>
<dbReference type="InterPro" id="IPR027417">
    <property type="entry name" value="P-loop_NTPase"/>
</dbReference>
<evidence type="ECO:0008006" key="2">
    <source>
        <dbReference type="Google" id="ProtNLM"/>
    </source>
</evidence>
<dbReference type="GO" id="GO:0043022">
    <property type="term" value="F:ribosome binding"/>
    <property type="evidence" value="ECO:0007669"/>
    <property type="project" value="TreeGrafter"/>
</dbReference>
<proteinExistence type="predicted"/>
<name>A0A3B0W134_9ZZZZ</name>
<accession>A0A3B0W134</accession>
<dbReference type="PANTHER" id="PTHR10229:SF0">
    <property type="entry name" value="GTP-BINDING PROTEIN 6-RELATED"/>
    <property type="match status" value="1"/>
</dbReference>
<dbReference type="SUPFAM" id="SSF52540">
    <property type="entry name" value="P-loop containing nucleoside triphosphate hydrolases"/>
    <property type="match status" value="1"/>
</dbReference>
<dbReference type="Gene3D" id="3.40.50.300">
    <property type="entry name" value="P-loop containing nucleotide triphosphate hydrolases"/>
    <property type="match status" value="1"/>
</dbReference>
<dbReference type="GO" id="GO:0005525">
    <property type="term" value="F:GTP binding"/>
    <property type="evidence" value="ECO:0007669"/>
    <property type="project" value="InterPro"/>
</dbReference>
<sequence length="93" mass="10448">FEYSREELYEAALLVHVIDVSNPAYVEQVEVVEFLLRDLELDHIPCLRVFNKIDLLDEEARAGISRMDGVGICALDPAGLTAFLQQAQAMLRA</sequence>
<evidence type="ECO:0000313" key="1">
    <source>
        <dbReference type="EMBL" id="VAW37314.1"/>
    </source>
</evidence>
<gene>
    <name evidence="1" type="ORF">MNBD_DELTA04-1841</name>
</gene>
<protein>
    <recommendedName>
        <fullName evidence="2">GTPase HflX</fullName>
    </recommendedName>
</protein>
<reference evidence="1" key="1">
    <citation type="submission" date="2018-06" db="EMBL/GenBank/DDBJ databases">
        <authorList>
            <person name="Zhirakovskaya E."/>
        </authorList>
    </citation>
    <scope>NUCLEOTIDE SEQUENCE</scope>
</reference>
<organism evidence="1">
    <name type="scientific">hydrothermal vent metagenome</name>
    <dbReference type="NCBI Taxonomy" id="652676"/>
    <lineage>
        <taxon>unclassified sequences</taxon>
        <taxon>metagenomes</taxon>
        <taxon>ecological metagenomes</taxon>
    </lineage>
</organism>
<dbReference type="PANTHER" id="PTHR10229">
    <property type="entry name" value="GTP-BINDING PROTEIN HFLX"/>
    <property type="match status" value="1"/>
</dbReference>